<dbReference type="GO" id="GO:0009897">
    <property type="term" value="C:external side of plasma membrane"/>
    <property type="evidence" value="ECO:0007669"/>
    <property type="project" value="TreeGrafter"/>
</dbReference>
<feature type="transmembrane region" description="Helical" evidence="4">
    <location>
        <begin position="209"/>
        <end position="232"/>
    </location>
</feature>
<keyword evidence="7" id="KW-1185">Reference proteome</keyword>
<dbReference type="Proteomes" id="UP000261640">
    <property type="component" value="Unplaced"/>
</dbReference>
<protein>
    <submittedName>
        <fullName evidence="6">Fc receptor-like A</fullName>
    </submittedName>
</protein>
<dbReference type="Gene3D" id="2.60.40.10">
    <property type="entry name" value="Immunoglobulins"/>
    <property type="match status" value="2"/>
</dbReference>
<dbReference type="PANTHER" id="PTHR11481">
    <property type="entry name" value="IMMUNOGLOBULIN FC RECEPTOR"/>
    <property type="match status" value="1"/>
</dbReference>
<proteinExistence type="predicted"/>
<dbReference type="InterPro" id="IPR036179">
    <property type="entry name" value="Ig-like_dom_sf"/>
</dbReference>
<dbReference type="AlphaFoldDB" id="A0A7N8WP72"/>
<keyword evidence="4" id="KW-0812">Transmembrane</keyword>
<keyword evidence="4" id="KW-1133">Transmembrane helix</keyword>
<organism evidence="6 7">
    <name type="scientific">Mastacembelus armatus</name>
    <name type="common">zig-zag eel</name>
    <dbReference type="NCBI Taxonomy" id="205130"/>
    <lineage>
        <taxon>Eukaryota</taxon>
        <taxon>Metazoa</taxon>
        <taxon>Chordata</taxon>
        <taxon>Craniata</taxon>
        <taxon>Vertebrata</taxon>
        <taxon>Euteleostomi</taxon>
        <taxon>Actinopterygii</taxon>
        <taxon>Neopterygii</taxon>
        <taxon>Teleostei</taxon>
        <taxon>Neoteleostei</taxon>
        <taxon>Acanthomorphata</taxon>
        <taxon>Anabantaria</taxon>
        <taxon>Synbranchiformes</taxon>
        <taxon>Mastacembelidae</taxon>
        <taxon>Mastacembelus</taxon>
    </lineage>
</organism>
<dbReference type="PANTHER" id="PTHR11481:SF64">
    <property type="entry name" value="FC RECEPTOR-LIKE PROTEIN 4"/>
    <property type="match status" value="1"/>
</dbReference>
<dbReference type="InterPro" id="IPR013783">
    <property type="entry name" value="Ig-like_fold"/>
</dbReference>
<evidence type="ECO:0000256" key="3">
    <source>
        <dbReference type="SAM" id="MobiDB-lite"/>
    </source>
</evidence>
<feature type="compositionally biased region" description="Pro residues" evidence="3">
    <location>
        <begin position="193"/>
        <end position="202"/>
    </location>
</feature>
<dbReference type="GO" id="GO:0007166">
    <property type="term" value="P:cell surface receptor signaling pathway"/>
    <property type="evidence" value="ECO:0007669"/>
    <property type="project" value="TreeGrafter"/>
</dbReference>
<reference evidence="6" key="2">
    <citation type="submission" date="2025-09" db="UniProtKB">
        <authorList>
            <consortium name="Ensembl"/>
        </authorList>
    </citation>
    <scope>IDENTIFICATION</scope>
</reference>
<feature type="domain" description="Immunoglobulin" evidence="5">
    <location>
        <begin position="110"/>
        <end position="189"/>
    </location>
</feature>
<keyword evidence="1" id="KW-0732">Signal</keyword>
<dbReference type="GO" id="GO:0004888">
    <property type="term" value="F:transmembrane signaling receptor activity"/>
    <property type="evidence" value="ECO:0007669"/>
    <property type="project" value="TreeGrafter"/>
</dbReference>
<sequence>MFQSVVSSVVKATVSTLSIHPDRSQFFRYETFTLSCEVPGTFSGWKVMRNTSSSSLVPCEAGWGLPEGSSCTNKAVYTSDTGLYWCESEQGEHSNVLNITVNIGEVILEVPALPVTEGGEVVLRCSFKQRYTPKSASDFSASFFRDGVFIGTQPEGKMVLKPVSESDEGFYKCEHPTEGQSPQSFLAVRGEDPPPPPPPPPPPSPVSMYILNLVFSVLLFITFIMVVCICVYRKWARGKSTSKHPSDRRIC</sequence>
<evidence type="ECO:0000256" key="2">
    <source>
        <dbReference type="ARBA" id="ARBA00023157"/>
    </source>
</evidence>
<reference evidence="6" key="1">
    <citation type="submission" date="2025-08" db="UniProtKB">
        <authorList>
            <consortium name="Ensembl"/>
        </authorList>
    </citation>
    <scope>IDENTIFICATION</scope>
</reference>
<dbReference type="SUPFAM" id="SSF48726">
    <property type="entry name" value="Immunoglobulin"/>
    <property type="match status" value="2"/>
</dbReference>
<feature type="region of interest" description="Disordered" evidence="3">
    <location>
        <begin position="173"/>
        <end position="202"/>
    </location>
</feature>
<dbReference type="InterPro" id="IPR050488">
    <property type="entry name" value="Ig_Fc_receptor"/>
</dbReference>
<evidence type="ECO:0000259" key="5">
    <source>
        <dbReference type="SMART" id="SM00409"/>
    </source>
</evidence>
<dbReference type="Pfam" id="PF13895">
    <property type="entry name" value="Ig_2"/>
    <property type="match status" value="1"/>
</dbReference>
<keyword evidence="2" id="KW-1015">Disulfide bond</keyword>
<evidence type="ECO:0000313" key="7">
    <source>
        <dbReference type="Proteomes" id="UP000261640"/>
    </source>
</evidence>
<dbReference type="SMART" id="SM00409">
    <property type="entry name" value="IG"/>
    <property type="match status" value="2"/>
</dbReference>
<dbReference type="GO" id="GO:0006955">
    <property type="term" value="P:immune response"/>
    <property type="evidence" value="ECO:0007669"/>
    <property type="project" value="TreeGrafter"/>
</dbReference>
<evidence type="ECO:0000313" key="6">
    <source>
        <dbReference type="Ensembl" id="ENSMAMP00000037248.1"/>
    </source>
</evidence>
<dbReference type="InParanoid" id="A0A7N8WP72"/>
<feature type="domain" description="Immunoglobulin" evidence="5">
    <location>
        <begin position="21"/>
        <end position="102"/>
    </location>
</feature>
<keyword evidence="4" id="KW-0472">Membrane</keyword>
<name>A0A7N8WP72_9TELE</name>
<dbReference type="InterPro" id="IPR003599">
    <property type="entry name" value="Ig_sub"/>
</dbReference>
<evidence type="ECO:0000256" key="4">
    <source>
        <dbReference type="SAM" id="Phobius"/>
    </source>
</evidence>
<dbReference type="GeneTree" id="ENSGT00940000163711"/>
<accession>A0A7N8WP72</accession>
<dbReference type="Ensembl" id="ENSMAMT00000057353.1">
    <property type="protein sequence ID" value="ENSMAMP00000037248.1"/>
    <property type="gene ID" value="ENSMAMG00000024795.1"/>
</dbReference>
<evidence type="ECO:0000256" key="1">
    <source>
        <dbReference type="ARBA" id="ARBA00022729"/>
    </source>
</evidence>